<evidence type="ECO:0000256" key="12">
    <source>
        <dbReference type="RuleBase" id="RU003753"/>
    </source>
</evidence>
<evidence type="ECO:0000256" key="4">
    <source>
        <dbReference type="ARBA" id="ARBA00010448"/>
    </source>
</evidence>
<dbReference type="Proteomes" id="UP000265040">
    <property type="component" value="Chromosome 12"/>
</dbReference>
<dbReference type="SUPFAM" id="SSF50353">
    <property type="entry name" value="Cytokine"/>
    <property type="match status" value="1"/>
</dbReference>
<dbReference type="SMART" id="SM00125">
    <property type="entry name" value="IL1"/>
    <property type="match status" value="1"/>
</dbReference>
<dbReference type="GO" id="GO:0005615">
    <property type="term" value="C:extracellular space"/>
    <property type="evidence" value="ECO:0007669"/>
    <property type="project" value="UniProtKB-KW"/>
</dbReference>
<evidence type="ECO:0000256" key="9">
    <source>
        <dbReference type="ARBA" id="ARBA00023198"/>
    </source>
</evidence>
<evidence type="ECO:0000256" key="6">
    <source>
        <dbReference type="ARBA" id="ARBA00022514"/>
    </source>
</evidence>
<keyword evidence="5" id="KW-0963">Cytoplasm</keyword>
<evidence type="ECO:0000256" key="2">
    <source>
        <dbReference type="ARBA" id="ARBA00004514"/>
    </source>
</evidence>
<dbReference type="OrthoDB" id="9449069at2759"/>
<keyword evidence="8" id="KW-0666">Pyrogen</keyword>
<evidence type="ECO:0000256" key="3">
    <source>
        <dbReference type="ARBA" id="ARBA00004550"/>
    </source>
</evidence>
<evidence type="ECO:0000256" key="11">
    <source>
        <dbReference type="ARBA" id="ARBA00023246"/>
    </source>
</evidence>
<dbReference type="GO" id="GO:0010628">
    <property type="term" value="P:positive regulation of gene expression"/>
    <property type="evidence" value="ECO:0007669"/>
    <property type="project" value="TreeGrafter"/>
</dbReference>
<evidence type="ECO:0000256" key="10">
    <source>
        <dbReference type="ARBA" id="ARBA00023228"/>
    </source>
</evidence>
<dbReference type="GO" id="GO:0051781">
    <property type="term" value="P:positive regulation of cell division"/>
    <property type="evidence" value="ECO:0007669"/>
    <property type="project" value="UniProtKB-KW"/>
</dbReference>
<dbReference type="Gene3D" id="2.80.10.50">
    <property type="match status" value="1"/>
</dbReference>
<evidence type="ECO:0000256" key="8">
    <source>
        <dbReference type="ARBA" id="ARBA00022620"/>
    </source>
</evidence>
<dbReference type="AlphaFoldDB" id="A0A3Q1IDK3"/>
<gene>
    <name evidence="13" type="primary">IL1B</name>
</gene>
<evidence type="ECO:0000313" key="14">
    <source>
        <dbReference type="Proteomes" id="UP000265040"/>
    </source>
</evidence>
<dbReference type="GO" id="GO:0019221">
    <property type="term" value="P:cytokine-mediated signaling pathway"/>
    <property type="evidence" value="ECO:0007669"/>
    <property type="project" value="TreeGrafter"/>
</dbReference>
<sequence length="265" mass="29461">MGDFDLSQALDCPLDSDVTTIESNFFNETDVQNEIITVEEGLELVVSRNRRTLKIVANLVLAVSKMSKTKTCCNLDLSEDELCSAIMDTVTDETIVETVNNSCTGKPERVFRRLNSVRECTLSDSSQKAVYCTTVGDVKLQAITLTGGNSDRRVGFKLSKGVFGSGDNGSLTVFLSIKNTNYHITCSMDDEKAVINLEECSEEQLASDKNVNRFLFYKVCTGQCLTTFESVKCPGWFISTSFKEDQPLEMCKEKGSQRLTNFRMS</sequence>
<evidence type="ECO:0000256" key="7">
    <source>
        <dbReference type="ARBA" id="ARBA00022525"/>
    </source>
</evidence>
<dbReference type="GO" id="GO:0005125">
    <property type="term" value="F:cytokine activity"/>
    <property type="evidence" value="ECO:0007669"/>
    <property type="project" value="UniProtKB-UniRule"/>
</dbReference>
<dbReference type="GO" id="GO:0071222">
    <property type="term" value="P:cellular response to lipopolysaccharide"/>
    <property type="evidence" value="ECO:0007669"/>
    <property type="project" value="TreeGrafter"/>
</dbReference>
<dbReference type="GO" id="GO:0005764">
    <property type="term" value="C:lysosome"/>
    <property type="evidence" value="ECO:0007669"/>
    <property type="project" value="UniProtKB-SubCell"/>
</dbReference>
<keyword evidence="9" id="KW-0395">Inflammatory response</keyword>
<dbReference type="GO" id="GO:0048246">
    <property type="term" value="P:macrophage chemotaxis"/>
    <property type="evidence" value="ECO:0007669"/>
    <property type="project" value="TreeGrafter"/>
</dbReference>
<evidence type="ECO:0000256" key="5">
    <source>
        <dbReference type="ARBA" id="ARBA00022490"/>
    </source>
</evidence>
<dbReference type="Ensembl" id="ENSATET00000002557.3">
    <property type="protein sequence ID" value="ENSATEP00000002531.1"/>
    <property type="gene ID" value="ENSATEG00000001818.3"/>
</dbReference>
<dbReference type="InterPro" id="IPR000975">
    <property type="entry name" value="IL-1_fam"/>
</dbReference>
<dbReference type="GO" id="GO:0005829">
    <property type="term" value="C:cytosol"/>
    <property type="evidence" value="ECO:0007669"/>
    <property type="project" value="UniProtKB-SubCell"/>
</dbReference>
<dbReference type="PANTHER" id="PTHR10078">
    <property type="entry name" value="INTERLEUKIN-1 FAMILY MEMBER"/>
    <property type="match status" value="1"/>
</dbReference>
<dbReference type="STRING" id="64144.ENSATEP00000002531"/>
<keyword evidence="10" id="KW-0458">Lysosome</keyword>
<dbReference type="InParanoid" id="A0A3Q1IDK3"/>
<dbReference type="InterPro" id="IPR008996">
    <property type="entry name" value="IL1/FGF"/>
</dbReference>
<dbReference type="InterPro" id="IPR020877">
    <property type="entry name" value="IL-1_CS"/>
</dbReference>
<dbReference type="GO" id="GO:0001660">
    <property type="term" value="P:fever generation"/>
    <property type="evidence" value="ECO:0007669"/>
    <property type="project" value="UniProtKB-KW"/>
</dbReference>
<comment type="similarity">
    <text evidence="4 12">Belongs to the IL-1 family.</text>
</comment>
<dbReference type="PRINTS" id="PR01359">
    <property type="entry name" value="INTRLEUKIN1B"/>
</dbReference>
<keyword evidence="7 12" id="KW-0964">Secreted</keyword>
<organism evidence="13 14">
    <name type="scientific">Anabas testudineus</name>
    <name type="common">Climbing perch</name>
    <name type="synonym">Anthias testudineus</name>
    <dbReference type="NCBI Taxonomy" id="64144"/>
    <lineage>
        <taxon>Eukaryota</taxon>
        <taxon>Metazoa</taxon>
        <taxon>Chordata</taxon>
        <taxon>Craniata</taxon>
        <taxon>Vertebrata</taxon>
        <taxon>Euteleostomi</taxon>
        <taxon>Actinopterygii</taxon>
        <taxon>Neopterygii</taxon>
        <taxon>Teleostei</taxon>
        <taxon>Neoteleostei</taxon>
        <taxon>Acanthomorphata</taxon>
        <taxon>Anabantaria</taxon>
        <taxon>Anabantiformes</taxon>
        <taxon>Anabantoidei</taxon>
        <taxon>Anabantidae</taxon>
        <taxon>Anabas</taxon>
    </lineage>
</organism>
<dbReference type="GO" id="GO:0042119">
    <property type="term" value="P:neutrophil activation"/>
    <property type="evidence" value="ECO:0007669"/>
    <property type="project" value="TreeGrafter"/>
</dbReference>
<dbReference type="OMA" id="KYRGWFI"/>
<comment type="subcellular location">
    <subcellularLocation>
        <location evidence="2">Cytoplasm</location>
        <location evidence="2">Cytosol</location>
    </subcellularLocation>
    <subcellularLocation>
        <location evidence="1">Lysosome</location>
    </subcellularLocation>
    <subcellularLocation>
        <location evidence="3">Secreted</location>
        <location evidence="3">Extracellular exosome</location>
    </subcellularLocation>
</comment>
<keyword evidence="6" id="KW-0202">Cytokine</keyword>
<dbReference type="GeneID" id="113158619"/>
<dbReference type="PROSITE" id="PS00253">
    <property type="entry name" value="INTERLEUKIN_1"/>
    <property type="match status" value="1"/>
</dbReference>
<reference evidence="13" key="1">
    <citation type="submission" date="2021-04" db="EMBL/GenBank/DDBJ databases">
        <authorList>
            <consortium name="Wellcome Sanger Institute Data Sharing"/>
        </authorList>
    </citation>
    <scope>NUCLEOTIDE SEQUENCE [LARGE SCALE GENOMIC DNA]</scope>
</reference>
<keyword evidence="14" id="KW-1185">Reference proteome</keyword>
<dbReference type="PRINTS" id="PR01357">
    <property type="entry name" value="INTRLEUKN1AB"/>
</dbReference>
<name>A0A3Q1IDK3_ANATE</name>
<dbReference type="PANTHER" id="PTHR10078:SF30">
    <property type="entry name" value="INTERLEUKIN-1 BETA"/>
    <property type="match status" value="1"/>
</dbReference>
<dbReference type="GO" id="GO:0006955">
    <property type="term" value="P:immune response"/>
    <property type="evidence" value="ECO:0007669"/>
    <property type="project" value="InterPro"/>
</dbReference>
<keyword evidence="11" id="KW-0497">Mitogen</keyword>
<evidence type="ECO:0000256" key="1">
    <source>
        <dbReference type="ARBA" id="ARBA00004371"/>
    </source>
</evidence>
<dbReference type="RefSeq" id="XP_026210444.1">
    <property type="nucleotide sequence ID" value="XM_026354659.1"/>
</dbReference>
<evidence type="ECO:0000313" key="13">
    <source>
        <dbReference type="Ensembl" id="ENSATEP00000002531.1"/>
    </source>
</evidence>
<proteinExistence type="inferred from homology"/>
<protein>
    <recommendedName>
        <fullName evidence="12">Interleukin-1</fullName>
    </recommendedName>
</protein>
<dbReference type="GO" id="GO:0005149">
    <property type="term" value="F:interleukin-1 receptor binding"/>
    <property type="evidence" value="ECO:0007669"/>
    <property type="project" value="UniProtKB-UniRule"/>
</dbReference>
<dbReference type="GO" id="GO:1901222">
    <property type="term" value="P:regulation of non-canonical NF-kappaB signal transduction"/>
    <property type="evidence" value="ECO:0007669"/>
    <property type="project" value="TreeGrafter"/>
</dbReference>
<reference evidence="13" key="3">
    <citation type="submission" date="2025-09" db="UniProtKB">
        <authorList>
            <consortium name="Ensembl"/>
        </authorList>
    </citation>
    <scope>IDENTIFICATION</scope>
</reference>
<reference evidence="13" key="2">
    <citation type="submission" date="2025-08" db="UniProtKB">
        <authorList>
            <consortium name="Ensembl"/>
        </authorList>
    </citation>
    <scope>IDENTIFICATION</scope>
</reference>
<dbReference type="GeneTree" id="ENSGT00940000170783"/>
<dbReference type="Pfam" id="PF00340">
    <property type="entry name" value="IL1"/>
    <property type="match status" value="1"/>
</dbReference>
<accession>A0A3Q1IDK3</accession>
<dbReference type="PRINTS" id="PR00264">
    <property type="entry name" value="INTERLEUKIN1"/>
</dbReference>